<reference evidence="3" key="1">
    <citation type="journal article" date="2010" name="Genome Biol.">
        <title>Genome sequence of the necrotrophic plant pathogen Pythium ultimum reveals original pathogenicity mechanisms and effector repertoire.</title>
        <authorList>
            <person name="Levesque C.A."/>
            <person name="Brouwer H."/>
            <person name="Cano L."/>
            <person name="Hamilton J.P."/>
            <person name="Holt C."/>
            <person name="Huitema E."/>
            <person name="Raffaele S."/>
            <person name="Robideau G.P."/>
            <person name="Thines M."/>
            <person name="Win J."/>
            <person name="Zerillo M.M."/>
            <person name="Beakes G.W."/>
            <person name="Boore J.L."/>
            <person name="Busam D."/>
            <person name="Dumas B."/>
            <person name="Ferriera S."/>
            <person name="Fuerstenberg S.I."/>
            <person name="Gachon C.M."/>
            <person name="Gaulin E."/>
            <person name="Govers F."/>
            <person name="Grenville-Briggs L."/>
            <person name="Horner N."/>
            <person name="Hostetler J."/>
            <person name="Jiang R.H."/>
            <person name="Johnson J."/>
            <person name="Krajaejun T."/>
            <person name="Lin H."/>
            <person name="Meijer H.J."/>
            <person name="Moore B."/>
            <person name="Morris P."/>
            <person name="Phuntmart V."/>
            <person name="Puiu D."/>
            <person name="Shetty J."/>
            <person name="Stajich J.E."/>
            <person name="Tripathy S."/>
            <person name="Wawra S."/>
            <person name="van West P."/>
            <person name="Whitty B.R."/>
            <person name="Coutinho P.M."/>
            <person name="Henrissat B."/>
            <person name="Martin F."/>
            <person name="Thomas P.D."/>
            <person name="Tyler B.M."/>
            <person name="De Vries R.P."/>
            <person name="Kamoun S."/>
            <person name="Yandell M."/>
            <person name="Tisserat N."/>
            <person name="Buell C.R."/>
        </authorList>
    </citation>
    <scope>NUCLEOTIDE SEQUENCE</scope>
    <source>
        <strain evidence="3">DAOM:BR144</strain>
    </source>
</reference>
<keyword evidence="3" id="KW-1185">Reference proteome</keyword>
<dbReference type="EnsemblProtists" id="PYU1_T013854">
    <property type="protein sequence ID" value="PYU1_T013854"/>
    <property type="gene ID" value="PYU1_G013825"/>
</dbReference>
<protein>
    <submittedName>
        <fullName evidence="2">Uncharacterized protein</fullName>
    </submittedName>
</protein>
<dbReference type="HOGENOM" id="CLU_022057_0_0_1"/>
<keyword evidence="1" id="KW-0472">Membrane</keyword>
<accession>K3X9F5</accession>
<evidence type="ECO:0000313" key="3">
    <source>
        <dbReference type="Proteomes" id="UP000019132"/>
    </source>
</evidence>
<dbReference type="VEuPathDB" id="FungiDB:PYU1_G013825"/>
<keyword evidence="1" id="KW-0812">Transmembrane</keyword>
<dbReference type="Proteomes" id="UP000019132">
    <property type="component" value="Unassembled WGS sequence"/>
</dbReference>
<reference evidence="2" key="3">
    <citation type="submission" date="2015-02" db="UniProtKB">
        <authorList>
            <consortium name="EnsemblProtists"/>
        </authorList>
    </citation>
    <scope>IDENTIFICATION</scope>
    <source>
        <strain evidence="2">DAOM BR144</strain>
    </source>
</reference>
<name>K3X9F5_GLOUD</name>
<evidence type="ECO:0000256" key="1">
    <source>
        <dbReference type="SAM" id="Phobius"/>
    </source>
</evidence>
<dbReference type="EMBL" id="GL376595">
    <property type="status" value="NOT_ANNOTATED_CDS"/>
    <property type="molecule type" value="Genomic_DNA"/>
</dbReference>
<reference evidence="3" key="2">
    <citation type="submission" date="2010-04" db="EMBL/GenBank/DDBJ databases">
        <authorList>
            <person name="Buell R."/>
            <person name="Hamilton J."/>
            <person name="Hostetler J."/>
        </authorList>
    </citation>
    <scope>NUCLEOTIDE SEQUENCE [LARGE SCALE GENOMIC DNA]</scope>
    <source>
        <strain evidence="3">DAOM:BR144</strain>
    </source>
</reference>
<dbReference type="InParanoid" id="K3X9F5"/>
<sequence>MPPQNDDPVMKCNVTHVNSGQVRYLGGFFNAPVLTGAIQLEYTFSNWTSTNSGNTLNFTFEIFVIEGMEFATALDLAYEGDIVYGVNRYHLSEKVFLDIPTIAFDEYGGQYTIPTMINNVGDHYVITIRLPPLDFIRYVFAITPTSSLAYTPDPSPYTPSYSPTPTPSAVVPKPSSAMNVFPGGFEFCAASNCNIHDGSLSVMLDRFSIGVEHNGSNILSNQTTLTDFSAPANQLTFVALQSANSKSTNKVKSLFLNFPISGGPASSLSEANFADGKTNNATEPVVFMNVTLEHFYEPGAFSAAFEMFDIPKGVVKMSVGLTLPTMPEVAGSLVSLADVSLSFFISAFQNGRMMSNITATESDVYVTRIFFGDMYLEFPLYAEIDGYPSSNQIYVIPTVHASGEYEGLIQISLLVSEISSSFAIESIASSPGVDSGRQATPPPLSDGPAAETKMLTLAHGEFGLCFNPNTCDSDARKIGFSGLGSTESVSLKRFQNAAAFQFSAPQLVVDGGVEKWSASFRAFVPQHEFRPPMPYDEVTAVTSTQPVFAAQVDQYLTSGSASNGGQLVHVPSGSLKFSINITKWAFVSPTDTLVLNFTLSDVNELAVLGPGVLGGPEAQAAGNLSRLWFDGDRFMDIPLLAVLDGELKPIDMAVSYDPSVGITFQMSFPYFHDSLYYDPVMSTEELESNSININKRKKHEKESSSRYTVIAIILLSFLAFVVVVSVMRCVKRVSVKIDFSKIIP</sequence>
<keyword evidence="1" id="KW-1133">Transmembrane helix</keyword>
<proteinExistence type="predicted"/>
<dbReference type="AlphaFoldDB" id="K3X9F5"/>
<evidence type="ECO:0000313" key="2">
    <source>
        <dbReference type="EnsemblProtists" id="PYU1_T013854"/>
    </source>
</evidence>
<feature type="transmembrane region" description="Helical" evidence="1">
    <location>
        <begin position="707"/>
        <end position="727"/>
    </location>
</feature>
<organism evidence="2 3">
    <name type="scientific">Globisporangium ultimum (strain ATCC 200006 / CBS 805.95 / DAOM BR144)</name>
    <name type="common">Pythium ultimum</name>
    <dbReference type="NCBI Taxonomy" id="431595"/>
    <lineage>
        <taxon>Eukaryota</taxon>
        <taxon>Sar</taxon>
        <taxon>Stramenopiles</taxon>
        <taxon>Oomycota</taxon>
        <taxon>Peronosporomycetes</taxon>
        <taxon>Pythiales</taxon>
        <taxon>Pythiaceae</taxon>
        <taxon>Globisporangium</taxon>
    </lineage>
</organism>
<dbReference type="eggNOG" id="ENOG502RW2T">
    <property type="taxonomic scope" value="Eukaryota"/>
</dbReference>